<feature type="compositionally biased region" description="Low complexity" evidence="1">
    <location>
        <begin position="175"/>
        <end position="184"/>
    </location>
</feature>
<dbReference type="AlphaFoldDB" id="A0AAD3RKA9"/>
<organism evidence="2 3">
    <name type="scientific">Lates japonicus</name>
    <name type="common">Japanese lates</name>
    <dbReference type="NCBI Taxonomy" id="270547"/>
    <lineage>
        <taxon>Eukaryota</taxon>
        <taxon>Metazoa</taxon>
        <taxon>Chordata</taxon>
        <taxon>Craniata</taxon>
        <taxon>Vertebrata</taxon>
        <taxon>Euteleostomi</taxon>
        <taxon>Actinopterygii</taxon>
        <taxon>Neopterygii</taxon>
        <taxon>Teleostei</taxon>
        <taxon>Neoteleostei</taxon>
        <taxon>Acanthomorphata</taxon>
        <taxon>Carangaria</taxon>
        <taxon>Carangaria incertae sedis</taxon>
        <taxon>Centropomidae</taxon>
        <taxon>Lates</taxon>
    </lineage>
</organism>
<keyword evidence="3" id="KW-1185">Reference proteome</keyword>
<feature type="region of interest" description="Disordered" evidence="1">
    <location>
        <begin position="129"/>
        <end position="229"/>
    </location>
</feature>
<feature type="compositionally biased region" description="Basic and acidic residues" evidence="1">
    <location>
        <begin position="1"/>
        <end position="19"/>
    </location>
</feature>
<accession>A0AAD3RKA9</accession>
<gene>
    <name evidence="2" type="ORF">AKAME5_002302400</name>
</gene>
<feature type="region of interest" description="Disordered" evidence="1">
    <location>
        <begin position="1"/>
        <end position="23"/>
    </location>
</feature>
<feature type="compositionally biased region" description="Low complexity" evidence="1">
    <location>
        <begin position="144"/>
        <end position="153"/>
    </location>
</feature>
<proteinExistence type="predicted"/>
<protein>
    <submittedName>
        <fullName evidence="2">Uncharacterized protein</fullName>
    </submittedName>
</protein>
<comment type="caution">
    <text evidence="2">The sequence shown here is derived from an EMBL/GenBank/DDBJ whole genome shotgun (WGS) entry which is preliminary data.</text>
</comment>
<dbReference type="EMBL" id="BRZM01000702">
    <property type="protein sequence ID" value="GLD71702.1"/>
    <property type="molecule type" value="Genomic_DNA"/>
</dbReference>
<dbReference type="Proteomes" id="UP001279410">
    <property type="component" value="Unassembled WGS sequence"/>
</dbReference>
<evidence type="ECO:0000313" key="3">
    <source>
        <dbReference type="Proteomes" id="UP001279410"/>
    </source>
</evidence>
<reference evidence="2" key="1">
    <citation type="submission" date="2022-08" db="EMBL/GenBank/DDBJ databases">
        <title>Genome sequencing of akame (Lates japonicus).</title>
        <authorList>
            <person name="Hashiguchi Y."/>
            <person name="Takahashi H."/>
        </authorList>
    </citation>
    <scope>NUCLEOTIDE SEQUENCE</scope>
    <source>
        <strain evidence="2">Kochi</strain>
    </source>
</reference>
<sequence>MSHHLSEGGKRRRTTISEHQRRKQFICKEEDEMSLKTLETKWKKALTSSLAELEESEYKKLLFSLGKIPKSLNSKSREEMPQTIIEKYGAEKSILEINKAMKELPRMDHKVQGLLQPCVEKLKILNQKKNQQKVAQPVKKKKTSQTQSSTKTTAGRAASSPAQSTNQKNTKKKTSQTQSSTKTTAGRAASSPAQSTNQKKRKISAVGPVETKQTKKQKKKRKQFDCKEDDEMSLETRWREALTSILEELDDSQFRKLLFSLDKIPKSLKSKSREEMPQIIIEKYGVEESINEIDAKMEELPRSRTDAVGPVTTKQRQEVTFLC</sequence>
<evidence type="ECO:0000256" key="1">
    <source>
        <dbReference type="SAM" id="MobiDB-lite"/>
    </source>
</evidence>
<name>A0AAD3RKA9_LATJO</name>
<evidence type="ECO:0000313" key="2">
    <source>
        <dbReference type="EMBL" id="GLD71702.1"/>
    </source>
</evidence>